<dbReference type="SMART" id="SM00345">
    <property type="entry name" value="HTH_GNTR"/>
    <property type="match status" value="1"/>
</dbReference>
<feature type="domain" description="HTH gntR-type" evidence="4">
    <location>
        <begin position="50"/>
        <end position="117"/>
    </location>
</feature>
<dbReference type="Gene3D" id="1.10.10.10">
    <property type="entry name" value="Winged helix-like DNA-binding domain superfamily/Winged helix DNA-binding domain"/>
    <property type="match status" value="1"/>
</dbReference>
<dbReference type="InterPro" id="IPR036390">
    <property type="entry name" value="WH_DNA-bd_sf"/>
</dbReference>
<comment type="caution">
    <text evidence="5">The sequence shown here is derived from an EMBL/GenBank/DDBJ whole genome shotgun (WGS) entry which is preliminary data.</text>
</comment>
<evidence type="ECO:0000256" key="2">
    <source>
        <dbReference type="ARBA" id="ARBA00023125"/>
    </source>
</evidence>
<dbReference type="PRINTS" id="PR00035">
    <property type="entry name" value="HTHGNTR"/>
</dbReference>
<evidence type="ECO:0000259" key="4">
    <source>
        <dbReference type="PROSITE" id="PS50949"/>
    </source>
</evidence>
<reference evidence="5 6" key="1">
    <citation type="submission" date="2023-08" db="EMBL/GenBank/DDBJ databases">
        <title>Functional and genomic diversity of the sorghum phyllosphere microbiome.</title>
        <authorList>
            <person name="Shade A."/>
        </authorList>
    </citation>
    <scope>NUCLEOTIDE SEQUENCE [LARGE SCALE GENOMIC DNA]</scope>
    <source>
        <strain evidence="5 6">SORGH_AS_0445</strain>
    </source>
</reference>
<dbReference type="PANTHER" id="PTHR43537">
    <property type="entry name" value="TRANSCRIPTIONAL REGULATOR, GNTR FAMILY"/>
    <property type="match status" value="1"/>
</dbReference>
<name>A0ABU1HYJ6_9MICO</name>
<keyword evidence="3" id="KW-0804">Transcription</keyword>
<dbReference type="CDD" id="cd07377">
    <property type="entry name" value="WHTH_GntR"/>
    <property type="match status" value="1"/>
</dbReference>
<dbReference type="InterPro" id="IPR011711">
    <property type="entry name" value="GntR_C"/>
</dbReference>
<dbReference type="InterPro" id="IPR008920">
    <property type="entry name" value="TF_FadR/GntR_C"/>
</dbReference>
<evidence type="ECO:0000256" key="3">
    <source>
        <dbReference type="ARBA" id="ARBA00023163"/>
    </source>
</evidence>
<gene>
    <name evidence="5" type="ORF">QE375_003749</name>
</gene>
<dbReference type="SUPFAM" id="SSF46785">
    <property type="entry name" value="Winged helix' DNA-binding domain"/>
    <property type="match status" value="1"/>
</dbReference>
<proteinExistence type="predicted"/>
<dbReference type="SUPFAM" id="SSF48008">
    <property type="entry name" value="GntR ligand-binding domain-like"/>
    <property type="match status" value="1"/>
</dbReference>
<evidence type="ECO:0000256" key="1">
    <source>
        <dbReference type="ARBA" id="ARBA00023015"/>
    </source>
</evidence>
<dbReference type="Pfam" id="PF00392">
    <property type="entry name" value="GntR"/>
    <property type="match status" value="1"/>
</dbReference>
<dbReference type="Gene3D" id="1.20.120.530">
    <property type="entry name" value="GntR ligand-binding domain-like"/>
    <property type="match status" value="1"/>
</dbReference>
<evidence type="ECO:0000313" key="5">
    <source>
        <dbReference type="EMBL" id="MDR6144195.1"/>
    </source>
</evidence>
<organism evidence="5 6">
    <name type="scientific">Microbacterium foliorum</name>
    <dbReference type="NCBI Taxonomy" id="104336"/>
    <lineage>
        <taxon>Bacteria</taxon>
        <taxon>Bacillati</taxon>
        <taxon>Actinomycetota</taxon>
        <taxon>Actinomycetes</taxon>
        <taxon>Micrococcales</taxon>
        <taxon>Microbacteriaceae</taxon>
        <taxon>Microbacterium</taxon>
    </lineage>
</organism>
<dbReference type="InterPro" id="IPR000524">
    <property type="entry name" value="Tscrpt_reg_HTH_GntR"/>
</dbReference>
<dbReference type="PANTHER" id="PTHR43537:SF45">
    <property type="entry name" value="GNTR FAMILY REGULATORY PROTEIN"/>
    <property type="match status" value="1"/>
</dbReference>
<dbReference type="SMART" id="SM00895">
    <property type="entry name" value="FCD"/>
    <property type="match status" value="1"/>
</dbReference>
<evidence type="ECO:0000313" key="6">
    <source>
        <dbReference type="Proteomes" id="UP001249291"/>
    </source>
</evidence>
<dbReference type="GO" id="GO:0003677">
    <property type="term" value="F:DNA binding"/>
    <property type="evidence" value="ECO:0007669"/>
    <property type="project" value="UniProtKB-KW"/>
</dbReference>
<dbReference type="Pfam" id="PF07729">
    <property type="entry name" value="FCD"/>
    <property type="match status" value="1"/>
</dbReference>
<keyword evidence="6" id="KW-1185">Reference proteome</keyword>
<dbReference type="InterPro" id="IPR036388">
    <property type="entry name" value="WH-like_DNA-bd_sf"/>
</dbReference>
<dbReference type="Proteomes" id="UP001249291">
    <property type="component" value="Unassembled WGS sequence"/>
</dbReference>
<keyword evidence="2 5" id="KW-0238">DNA-binding</keyword>
<dbReference type="EMBL" id="JAVIZQ010000001">
    <property type="protein sequence ID" value="MDR6144195.1"/>
    <property type="molecule type" value="Genomic_DNA"/>
</dbReference>
<sequence>MPAASAPLCQVSRPTRHGTVTYAFRWDTKLVGRIGECDNSGMVGVGTTGELESVRVTRILRDDIVLGRRAPGSRLIERDIAAELNVSRLPVREAIRTLVGEGVVVARPRSWAVVREFTHDDIRDFGEVREAIETLIFVFAAERHTDEGIARLRAAYEREFAAASADEVEAARIAAGEFHEIAAELAGNEMLGELIAVFVTRLRWLFGQHDDLLGMAEEHRLILDAVAARDTDTLRWMIPRHLASGQEAAERRLSDQAYSI</sequence>
<keyword evidence="1" id="KW-0805">Transcription regulation</keyword>
<dbReference type="PROSITE" id="PS50949">
    <property type="entry name" value="HTH_GNTR"/>
    <property type="match status" value="1"/>
</dbReference>
<accession>A0ABU1HYJ6</accession>
<protein>
    <submittedName>
        <fullName evidence="5">DNA-binding GntR family transcriptional regulator</fullName>
    </submittedName>
</protein>